<organism evidence="3 4">
    <name type="scientific">Virgisporangium aurantiacum</name>
    <dbReference type="NCBI Taxonomy" id="175570"/>
    <lineage>
        <taxon>Bacteria</taxon>
        <taxon>Bacillati</taxon>
        <taxon>Actinomycetota</taxon>
        <taxon>Actinomycetes</taxon>
        <taxon>Micromonosporales</taxon>
        <taxon>Micromonosporaceae</taxon>
        <taxon>Virgisporangium</taxon>
    </lineage>
</organism>
<dbReference type="InterPro" id="IPR002575">
    <property type="entry name" value="Aminoglycoside_PTrfase"/>
</dbReference>
<dbReference type="InterPro" id="IPR011009">
    <property type="entry name" value="Kinase-like_dom_sf"/>
</dbReference>
<reference evidence="3" key="1">
    <citation type="submission" date="2021-01" db="EMBL/GenBank/DDBJ databases">
        <title>Whole genome shotgun sequence of Virgisporangium aurantiacum NBRC 16421.</title>
        <authorList>
            <person name="Komaki H."/>
            <person name="Tamura T."/>
        </authorList>
    </citation>
    <scope>NUCLEOTIDE SEQUENCE</scope>
    <source>
        <strain evidence="3">NBRC 16421</strain>
    </source>
</reference>
<gene>
    <name evidence="3" type="ORF">Vau01_090620</name>
</gene>
<dbReference type="GO" id="GO:0019202">
    <property type="term" value="F:amino acid kinase activity"/>
    <property type="evidence" value="ECO:0007669"/>
    <property type="project" value="TreeGrafter"/>
</dbReference>
<dbReference type="AlphaFoldDB" id="A0A8J3ZCQ4"/>
<dbReference type="RefSeq" id="WP_239152371.1">
    <property type="nucleotide sequence ID" value="NZ_BOPG01000067.1"/>
</dbReference>
<protein>
    <recommendedName>
        <fullName evidence="2">Aminoglycoside phosphotransferase domain-containing protein</fullName>
    </recommendedName>
</protein>
<name>A0A8J3ZCQ4_9ACTN</name>
<dbReference type="Proteomes" id="UP000612585">
    <property type="component" value="Unassembled WGS sequence"/>
</dbReference>
<dbReference type="Pfam" id="PF01636">
    <property type="entry name" value="APH"/>
    <property type="match status" value="1"/>
</dbReference>
<evidence type="ECO:0000259" key="2">
    <source>
        <dbReference type="Pfam" id="PF01636"/>
    </source>
</evidence>
<comment type="caution">
    <text evidence="3">The sequence shown here is derived from an EMBL/GenBank/DDBJ whole genome shotgun (WGS) entry which is preliminary data.</text>
</comment>
<keyword evidence="4" id="KW-1185">Reference proteome</keyword>
<dbReference type="SUPFAM" id="SSF56112">
    <property type="entry name" value="Protein kinase-like (PK-like)"/>
    <property type="match status" value="1"/>
</dbReference>
<feature type="domain" description="Aminoglycoside phosphotransferase" evidence="2">
    <location>
        <begin position="21"/>
        <end position="236"/>
    </location>
</feature>
<dbReference type="EMBL" id="BOPG01000067">
    <property type="protein sequence ID" value="GIJ61546.1"/>
    <property type="molecule type" value="Genomic_DNA"/>
</dbReference>
<comment type="similarity">
    <text evidence="1">Belongs to the pseudomonas-type ThrB family.</text>
</comment>
<dbReference type="PANTHER" id="PTHR21064:SF6">
    <property type="entry name" value="AMINOGLYCOSIDE PHOSPHOTRANSFERASE DOMAIN-CONTAINING PROTEIN"/>
    <property type="match status" value="1"/>
</dbReference>
<proteinExistence type="inferred from homology"/>
<dbReference type="PANTHER" id="PTHR21064">
    <property type="entry name" value="AMINOGLYCOSIDE PHOSPHOTRANSFERASE DOMAIN-CONTAINING PROTEIN-RELATED"/>
    <property type="match status" value="1"/>
</dbReference>
<sequence length="294" mass="31679">MGIDEVRTLLRTSWHANVISCTVLDGGMNSLAWLVTLDDRRCVAKAVTAAERRPFEAGLAAAEHLSVGGIAAGRPIRAADGALSVRTDHSTVALLEFVPGRPLVRDDPLDQHWWGDALGAAHRALARFSHAGLSRFHLLRTDGPHLAVEDWVRPAVADAMAAMARLTVTDQLTYGTSHGDPSPDAFRFDLDTGRTGIIDWGSAGSGPLMYDIASAVMYAGGPPAAGDLIEAYLAAGPVGRDELEATLPTMLRFRYAVQAFYFAHRIWVDDRRGIDGPEGNLTGLLHARKFFETA</sequence>
<evidence type="ECO:0000313" key="4">
    <source>
        <dbReference type="Proteomes" id="UP000612585"/>
    </source>
</evidence>
<dbReference type="Gene3D" id="3.90.1200.10">
    <property type="match status" value="1"/>
</dbReference>
<accession>A0A8J3ZCQ4</accession>
<dbReference type="InterPro" id="IPR050249">
    <property type="entry name" value="Pseudomonas-type_ThrB"/>
</dbReference>
<evidence type="ECO:0000313" key="3">
    <source>
        <dbReference type="EMBL" id="GIJ61546.1"/>
    </source>
</evidence>
<evidence type="ECO:0000256" key="1">
    <source>
        <dbReference type="ARBA" id="ARBA00038240"/>
    </source>
</evidence>